<sequence>MIEWRLGLTVIKLGNRYRCSQMDMFADEVAKSIVGSHFARQGKSCNNAPKNIFRVLMTYNKQIQPIFPQLASLVVFQFISINEDSRDTLLFAIAGGSSMRTFTWNTCSNQTHHSRALFDWLFRCSVNLVSYKLQTPPLENGFELKYEYTIANAYVPHRSLVYLQISILNLNTLYILLHYLPQLKHLDVYISSIIDSINTTDQYLASKLNYPETLRVLNLRNLRIRGSDCSCLEQLMGKFTNTVEEFSLCLTHYCTDEVDVCFNGHRLATLCSRLPRLRSLHFAIHLQFIERRRTQTLTDFAQTFRTPFWLDGPLGRIQVCMTYDQNNFVVNKFSLKLIGWFRLLPNIKCLYVDSSELKYWFTNDYNNQYLDSFLRNLDRLYVDCSSIVNINLNEEILVPLLSLIIGKHRFPQLQYLRFIKCKHISSAWSNVHKWIDFIFTHINEHQLKCLRFDFTEKDNEVTDMKADDEIITVTESPPCVVDIHRFVSENHISYWIERKYK</sequence>
<accession>A0A8S2MUK5</accession>
<reference evidence="1" key="1">
    <citation type="submission" date="2021-02" db="EMBL/GenBank/DDBJ databases">
        <authorList>
            <person name="Nowell W R."/>
        </authorList>
    </citation>
    <scope>NUCLEOTIDE SEQUENCE</scope>
</reference>
<evidence type="ECO:0000313" key="1">
    <source>
        <dbReference type="EMBL" id="CAF3972332.1"/>
    </source>
</evidence>
<dbReference type="Proteomes" id="UP000681967">
    <property type="component" value="Unassembled WGS sequence"/>
</dbReference>
<name>A0A8S2MUK5_9BILA</name>
<dbReference type="AlphaFoldDB" id="A0A8S2MUK5"/>
<dbReference type="SUPFAM" id="SSF52047">
    <property type="entry name" value="RNI-like"/>
    <property type="match status" value="1"/>
</dbReference>
<comment type="caution">
    <text evidence="1">The sequence shown here is derived from an EMBL/GenBank/DDBJ whole genome shotgun (WGS) entry which is preliminary data.</text>
</comment>
<dbReference type="EMBL" id="CAJOBH010003950">
    <property type="protein sequence ID" value="CAF3972332.1"/>
    <property type="molecule type" value="Genomic_DNA"/>
</dbReference>
<gene>
    <name evidence="1" type="ORF">BYL167_LOCUS12149</name>
</gene>
<evidence type="ECO:0000313" key="2">
    <source>
        <dbReference type="Proteomes" id="UP000681967"/>
    </source>
</evidence>
<organism evidence="1 2">
    <name type="scientific">Rotaria magnacalcarata</name>
    <dbReference type="NCBI Taxonomy" id="392030"/>
    <lineage>
        <taxon>Eukaryota</taxon>
        <taxon>Metazoa</taxon>
        <taxon>Spiralia</taxon>
        <taxon>Gnathifera</taxon>
        <taxon>Rotifera</taxon>
        <taxon>Eurotatoria</taxon>
        <taxon>Bdelloidea</taxon>
        <taxon>Philodinida</taxon>
        <taxon>Philodinidae</taxon>
        <taxon>Rotaria</taxon>
    </lineage>
</organism>
<protein>
    <submittedName>
        <fullName evidence="1">Uncharacterized protein</fullName>
    </submittedName>
</protein>
<proteinExistence type="predicted"/>